<protein>
    <submittedName>
        <fullName evidence="1">Uncharacterized protein</fullName>
    </submittedName>
</protein>
<evidence type="ECO:0000313" key="2">
    <source>
        <dbReference type="Proteomes" id="UP000239757"/>
    </source>
</evidence>
<dbReference type="Proteomes" id="UP000239757">
    <property type="component" value="Unassembled WGS sequence"/>
</dbReference>
<dbReference type="EMBL" id="KZ667878">
    <property type="protein sequence ID" value="PPR89656.1"/>
    <property type="molecule type" value="Genomic_DNA"/>
</dbReference>
<name>A0A2P5WF11_GOSBA</name>
<gene>
    <name evidence="1" type="ORF">GOBAR_AA31037</name>
</gene>
<reference evidence="1 2" key="1">
    <citation type="submission" date="2015-01" db="EMBL/GenBank/DDBJ databases">
        <title>Genome of allotetraploid Gossypium barbadense reveals genomic plasticity and fiber elongation in cotton evolution.</title>
        <authorList>
            <person name="Chen X."/>
            <person name="Liu X."/>
            <person name="Zhao B."/>
            <person name="Zheng H."/>
            <person name="Hu Y."/>
            <person name="Lu G."/>
            <person name="Yang C."/>
            <person name="Chen J."/>
            <person name="Shan C."/>
            <person name="Zhang L."/>
            <person name="Zhou Y."/>
            <person name="Wang L."/>
            <person name="Guo W."/>
            <person name="Bai Y."/>
            <person name="Ruan J."/>
            <person name="Shangguan X."/>
            <person name="Mao Y."/>
            <person name="Jiang J."/>
            <person name="Zhu Y."/>
            <person name="Lei J."/>
            <person name="Kang H."/>
            <person name="Chen S."/>
            <person name="He X."/>
            <person name="Wang R."/>
            <person name="Wang Y."/>
            <person name="Chen J."/>
            <person name="Wang L."/>
            <person name="Yu S."/>
            <person name="Wang B."/>
            <person name="Wei J."/>
            <person name="Song S."/>
            <person name="Lu X."/>
            <person name="Gao Z."/>
            <person name="Gu W."/>
            <person name="Deng X."/>
            <person name="Ma D."/>
            <person name="Wang S."/>
            <person name="Liang W."/>
            <person name="Fang L."/>
            <person name="Cai C."/>
            <person name="Zhu X."/>
            <person name="Zhou B."/>
            <person name="Zhang Y."/>
            <person name="Chen Z."/>
            <person name="Xu S."/>
            <person name="Zhu R."/>
            <person name="Wang S."/>
            <person name="Zhang T."/>
            <person name="Zhao G."/>
        </authorList>
    </citation>
    <scope>NUCLEOTIDE SEQUENCE [LARGE SCALE GENOMIC DNA]</scope>
    <source>
        <strain evidence="2">cv. Xinhai21</strain>
        <tissue evidence="1">Leaf</tissue>
    </source>
</reference>
<evidence type="ECO:0000313" key="1">
    <source>
        <dbReference type="EMBL" id="PPR89656.1"/>
    </source>
</evidence>
<dbReference type="AlphaFoldDB" id="A0A2P5WF11"/>
<organism evidence="1 2">
    <name type="scientific">Gossypium barbadense</name>
    <name type="common">Sea Island cotton</name>
    <name type="synonym">Hibiscus barbadensis</name>
    <dbReference type="NCBI Taxonomy" id="3634"/>
    <lineage>
        <taxon>Eukaryota</taxon>
        <taxon>Viridiplantae</taxon>
        <taxon>Streptophyta</taxon>
        <taxon>Embryophyta</taxon>
        <taxon>Tracheophyta</taxon>
        <taxon>Spermatophyta</taxon>
        <taxon>Magnoliopsida</taxon>
        <taxon>eudicotyledons</taxon>
        <taxon>Gunneridae</taxon>
        <taxon>Pentapetalae</taxon>
        <taxon>rosids</taxon>
        <taxon>malvids</taxon>
        <taxon>Malvales</taxon>
        <taxon>Malvaceae</taxon>
        <taxon>Malvoideae</taxon>
        <taxon>Gossypium</taxon>
    </lineage>
</organism>
<sequence length="114" mass="12658">MEIREDPISVYLMYAMKCQLMYALRVILFSGKGFISTGRTPVASGRVRDDLGKEEWGKDVIEDITTVLLTFRIDAGLSTLVITVCQFKVVVTILLCSFADEDITRVTTIGAFGI</sequence>
<proteinExistence type="predicted"/>
<accession>A0A2P5WF11</accession>